<protein>
    <recommendedName>
        <fullName evidence="2">pyridoxal kinase</fullName>
        <ecNumber evidence="2">2.7.1.35</ecNumber>
    </recommendedName>
</protein>
<dbReference type="GO" id="GO:0005524">
    <property type="term" value="F:ATP binding"/>
    <property type="evidence" value="ECO:0007669"/>
    <property type="project" value="UniProtKB-KW"/>
</dbReference>
<evidence type="ECO:0000259" key="8">
    <source>
        <dbReference type="Pfam" id="PF08543"/>
    </source>
</evidence>
<accession>A0A0D0UD60</accession>
<evidence type="ECO:0000256" key="5">
    <source>
        <dbReference type="ARBA" id="ARBA00022777"/>
    </source>
</evidence>
<dbReference type="PANTHER" id="PTHR10534">
    <property type="entry name" value="PYRIDOXAL KINASE"/>
    <property type="match status" value="1"/>
</dbReference>
<evidence type="ECO:0000256" key="7">
    <source>
        <dbReference type="SAM" id="MobiDB-lite"/>
    </source>
</evidence>
<dbReference type="GO" id="GO:0009443">
    <property type="term" value="P:pyridoxal 5'-phosphate salvage"/>
    <property type="evidence" value="ECO:0007669"/>
    <property type="project" value="InterPro"/>
</dbReference>
<keyword evidence="6" id="KW-0067">ATP-binding</keyword>
<reference evidence="9" key="1">
    <citation type="submission" date="2015-01" db="EMBL/GenBank/DDBJ databases">
        <title>The Genome Sequence of Cryptococcus gattii CA1280.</title>
        <authorList>
            <consortium name="The Broad Institute Genomics Platform"/>
            <person name="Cuomo C."/>
            <person name="Litvintseva A."/>
            <person name="Chen Y."/>
            <person name="Heitman J."/>
            <person name="Sun S."/>
            <person name="Springer D."/>
            <person name="Dromer F."/>
            <person name="Young S."/>
            <person name="Zeng Q."/>
            <person name="Gargeya S."/>
            <person name="Abouelleil A."/>
            <person name="Alvarado L."/>
            <person name="Chapman S.B."/>
            <person name="Gainer-Dewar J."/>
            <person name="Goldberg J."/>
            <person name="Griggs A."/>
            <person name="Gujja S."/>
            <person name="Hansen M."/>
            <person name="Howarth C."/>
            <person name="Imamovic A."/>
            <person name="Larimer J."/>
            <person name="Murphy C."/>
            <person name="Naylor J."/>
            <person name="Pearson M."/>
            <person name="Priest M."/>
            <person name="Roberts A."/>
            <person name="Saif S."/>
            <person name="Shea T."/>
            <person name="Sykes S."/>
            <person name="Wortman J."/>
            <person name="Nusbaum C."/>
            <person name="Birren B."/>
        </authorList>
    </citation>
    <scope>NUCLEOTIDE SEQUENCE [LARGE SCALE GENOMIC DNA]</scope>
    <source>
        <strain evidence="9">CA1280</strain>
    </source>
</reference>
<dbReference type="Gene3D" id="3.40.1190.20">
    <property type="match status" value="1"/>
</dbReference>
<dbReference type="NCBIfam" id="TIGR00687">
    <property type="entry name" value="pyridox_kin"/>
    <property type="match status" value="1"/>
</dbReference>
<comment type="similarity">
    <text evidence="1">Belongs to the pyridoxine kinase family.</text>
</comment>
<evidence type="ECO:0000256" key="3">
    <source>
        <dbReference type="ARBA" id="ARBA00022679"/>
    </source>
</evidence>
<evidence type="ECO:0000256" key="4">
    <source>
        <dbReference type="ARBA" id="ARBA00022741"/>
    </source>
</evidence>
<sequence length="402" mass="44155">MSTIEQKEAYQDGGRILSIQSHVVSGYVGNRAATFPLQTLGYDVDVINTVQFSNHTGYGFTDGHKTSPDELAAIFNGMAINGLLTHSRILTGYIPSAQALGVVADRIRRMKTDNPSLIYLLDPVMGDIGTGLYVSRDVVPIYREMLNMATIITPNQFEVELLSGIAITSLETLQKALKKLHTVNQLPHIAFSSIPLPISIVESLSLPAPPPSYTRLLPQPLPPWYDAVGTAAPDDEVLVCFASSWSDGQMETYAFALPTIRGYFSGVGDLFSAMVLAHFKDPKAKPNLPPLPWAVSKALLTVQQILLQTHVHSLAQAEVVGAATPRPLHHPSDRLSADSVIPSDTELDALKPSNPKDPKRKARRMRLRELRVVQERALIQDGGEGWPGKKMDWTYISEQFEK</sequence>
<proteinExistence type="inferred from homology"/>
<dbReference type="InterPro" id="IPR004625">
    <property type="entry name" value="PyrdxlKinase"/>
</dbReference>
<dbReference type="HOGENOM" id="CLU_046496_1_0_1"/>
<dbReference type="OrthoDB" id="2104723at2759"/>
<dbReference type="PANTHER" id="PTHR10534:SF2">
    <property type="entry name" value="PYRIDOXAL KINASE"/>
    <property type="match status" value="1"/>
</dbReference>
<dbReference type="EMBL" id="KN847984">
    <property type="protein sequence ID" value="KIR46213.1"/>
    <property type="molecule type" value="Genomic_DNA"/>
</dbReference>
<feature type="domain" description="Pyridoxamine kinase/Phosphomethylpyrimidine kinase" evidence="8">
    <location>
        <begin position="61"/>
        <end position="183"/>
    </location>
</feature>
<organism evidence="9">
    <name type="scientific">Cryptococcus bacillisporus CA1280</name>
    <dbReference type="NCBI Taxonomy" id="1296109"/>
    <lineage>
        <taxon>Eukaryota</taxon>
        <taxon>Fungi</taxon>
        <taxon>Dikarya</taxon>
        <taxon>Basidiomycota</taxon>
        <taxon>Agaricomycotina</taxon>
        <taxon>Tremellomycetes</taxon>
        <taxon>Tremellales</taxon>
        <taxon>Cryptococcaceae</taxon>
        <taxon>Cryptococcus</taxon>
        <taxon>Cryptococcus gattii species complex</taxon>
    </lineage>
</organism>
<feature type="region of interest" description="Disordered" evidence="7">
    <location>
        <begin position="344"/>
        <end position="363"/>
    </location>
</feature>
<keyword evidence="5 9" id="KW-0418">Kinase</keyword>
<evidence type="ECO:0000256" key="6">
    <source>
        <dbReference type="ARBA" id="ARBA00022840"/>
    </source>
</evidence>
<gene>
    <name evidence="9" type="ORF">I312_04259</name>
</gene>
<name>A0A0D0UD60_CRYGA</name>
<evidence type="ECO:0000313" key="9">
    <source>
        <dbReference type="EMBL" id="KIR46213.1"/>
    </source>
</evidence>
<evidence type="ECO:0000256" key="2">
    <source>
        <dbReference type="ARBA" id="ARBA00012104"/>
    </source>
</evidence>
<dbReference type="SUPFAM" id="SSF53613">
    <property type="entry name" value="Ribokinase-like"/>
    <property type="match status" value="1"/>
</dbReference>
<evidence type="ECO:0000256" key="1">
    <source>
        <dbReference type="ARBA" id="ARBA00008805"/>
    </source>
</evidence>
<keyword evidence="4" id="KW-0547">Nucleotide-binding</keyword>
<keyword evidence="3" id="KW-0808">Transferase</keyword>
<dbReference type="EC" id="2.7.1.35" evidence="2"/>
<dbReference type="CDD" id="cd01173">
    <property type="entry name" value="pyridoxal_pyridoxamine_kinase"/>
    <property type="match status" value="1"/>
</dbReference>
<dbReference type="Pfam" id="PF08543">
    <property type="entry name" value="Phos_pyr_kin"/>
    <property type="match status" value="1"/>
</dbReference>
<dbReference type="AlphaFoldDB" id="A0A0D0UD60"/>
<dbReference type="GO" id="GO:0008478">
    <property type="term" value="F:pyridoxal kinase activity"/>
    <property type="evidence" value="ECO:0007669"/>
    <property type="project" value="UniProtKB-EC"/>
</dbReference>
<dbReference type="InterPro" id="IPR029056">
    <property type="entry name" value="Ribokinase-like"/>
</dbReference>
<dbReference type="GO" id="GO:0005829">
    <property type="term" value="C:cytosol"/>
    <property type="evidence" value="ECO:0007669"/>
    <property type="project" value="TreeGrafter"/>
</dbReference>
<dbReference type="InterPro" id="IPR013749">
    <property type="entry name" value="PM/HMP-P_kinase-1"/>
</dbReference>